<proteinExistence type="predicted"/>
<dbReference type="InterPro" id="IPR043504">
    <property type="entry name" value="Peptidase_S1_PA_chymotrypsin"/>
</dbReference>
<dbReference type="InterPro" id="IPR001314">
    <property type="entry name" value="Peptidase_S1A"/>
</dbReference>
<evidence type="ECO:0000259" key="4">
    <source>
        <dbReference type="PROSITE" id="PS50240"/>
    </source>
</evidence>
<keyword evidence="2" id="KW-0720">Serine protease</keyword>
<dbReference type="GO" id="GO:0006508">
    <property type="term" value="P:proteolysis"/>
    <property type="evidence" value="ECO:0007669"/>
    <property type="project" value="UniProtKB-KW"/>
</dbReference>
<keyword evidence="1" id="KW-1015">Disulfide bond</keyword>
<dbReference type="PRINTS" id="PR00722">
    <property type="entry name" value="CHYMOTRYPSIN"/>
</dbReference>
<accession>A0A0A2DMX1</accession>
<reference evidence="5 6" key="1">
    <citation type="submission" date="2014-10" db="EMBL/GenBank/DDBJ databases">
        <title>Whole Genome sequence of Corynebacterium auriscanis strain CIP 106629.</title>
        <authorList>
            <person name="Hassan S.S."/>
            <person name="Jamal S.B."/>
            <person name="Tiwari S."/>
            <person name="Oliveira L.D.C."/>
            <person name="Souza F."/>
            <person name="Mariano D.C."/>
            <person name="Almeida S."/>
            <person name="Dorella F."/>
            <person name="Pereira F."/>
            <person name="Carvalho A."/>
            <person name="Leal C.A."/>
            <person name="Soares S.D.C."/>
            <person name="Figueiredo H.C."/>
            <person name="Silva A."/>
            <person name="Azevedo V.A."/>
        </authorList>
    </citation>
    <scope>NUCLEOTIDE SEQUENCE [LARGE SCALE GENOMIC DNA]</scope>
    <source>
        <strain evidence="5 6">CIP 106629</strain>
    </source>
</reference>
<dbReference type="AlphaFoldDB" id="A0A0A2DMX1"/>
<dbReference type="GO" id="GO:0004252">
    <property type="term" value="F:serine-type endopeptidase activity"/>
    <property type="evidence" value="ECO:0007669"/>
    <property type="project" value="InterPro"/>
</dbReference>
<dbReference type="SMART" id="SM00020">
    <property type="entry name" value="Tryp_SPc"/>
    <property type="match status" value="1"/>
</dbReference>
<evidence type="ECO:0000256" key="2">
    <source>
        <dbReference type="RuleBase" id="RU363034"/>
    </source>
</evidence>
<evidence type="ECO:0000256" key="1">
    <source>
        <dbReference type="ARBA" id="ARBA00023157"/>
    </source>
</evidence>
<sequence>MVSTFLHRINPLCRKNRTHAKNAALGSIATAVLFTITVVTGSALPEIPAAQAISKGEKATRPDVVQIHIYDKPDGTPHRCTGTALNDQWILTAAHCVEGETYSSPDVPVDVLKVFYSNNKEQPGAATRVDKYVKHSHADIALLHVATAHQLHNYPTLLDNHPFVKDQKVELYGYGKGFQDAPVTWLRKAELKVIGQEDHINAGHVFVMRGVTGGSNHGDSGGPVFDDKGRIMGVNVIGSHSVWADPYAESKAVDVQHYADWVRETTGIKPASNQAPTRPGANLSARLSSF</sequence>
<dbReference type="PROSITE" id="PS00134">
    <property type="entry name" value="TRYPSIN_HIS"/>
    <property type="match status" value="1"/>
</dbReference>
<dbReference type="PROSITE" id="PS00135">
    <property type="entry name" value="TRYPSIN_SER"/>
    <property type="match status" value="1"/>
</dbReference>
<dbReference type="RefSeq" id="WP_035115500.1">
    <property type="nucleotide sequence ID" value="NZ_CP047046.1"/>
</dbReference>
<dbReference type="PANTHER" id="PTHR24260:SF132">
    <property type="entry name" value="PEPTIDASE S1 DOMAIN-CONTAINING PROTEIN"/>
    <property type="match status" value="1"/>
</dbReference>
<evidence type="ECO:0000313" key="6">
    <source>
        <dbReference type="Proteomes" id="UP000030145"/>
    </source>
</evidence>
<keyword evidence="2" id="KW-0645">Protease</keyword>
<name>A0A0A2DMX1_9CORY</name>
<organism evidence="5 6">
    <name type="scientific">Corynebacterium auriscanis</name>
    <dbReference type="NCBI Taxonomy" id="99807"/>
    <lineage>
        <taxon>Bacteria</taxon>
        <taxon>Bacillati</taxon>
        <taxon>Actinomycetota</taxon>
        <taxon>Actinomycetes</taxon>
        <taxon>Mycobacteriales</taxon>
        <taxon>Corynebacteriaceae</taxon>
        <taxon>Corynebacterium</taxon>
    </lineage>
</organism>
<dbReference type="InterPro" id="IPR009003">
    <property type="entry name" value="Peptidase_S1_PA"/>
</dbReference>
<feature type="region of interest" description="Disordered" evidence="3">
    <location>
        <begin position="269"/>
        <end position="290"/>
    </location>
</feature>
<dbReference type="SUPFAM" id="SSF50494">
    <property type="entry name" value="Trypsin-like serine proteases"/>
    <property type="match status" value="1"/>
</dbReference>
<protein>
    <recommendedName>
        <fullName evidence="4">Peptidase S1 domain-containing protein</fullName>
    </recommendedName>
</protein>
<keyword evidence="2" id="KW-0378">Hydrolase</keyword>
<comment type="caution">
    <text evidence="5">The sequence shown here is derived from an EMBL/GenBank/DDBJ whole genome shotgun (WGS) entry which is preliminary data.</text>
</comment>
<dbReference type="Gene3D" id="2.40.10.10">
    <property type="entry name" value="Trypsin-like serine proteases"/>
    <property type="match status" value="1"/>
</dbReference>
<evidence type="ECO:0000256" key="3">
    <source>
        <dbReference type="SAM" id="MobiDB-lite"/>
    </source>
</evidence>
<dbReference type="EMBL" id="JRVJ01000019">
    <property type="protein sequence ID" value="KGM18246.1"/>
    <property type="molecule type" value="Genomic_DNA"/>
</dbReference>
<feature type="domain" description="Peptidase S1" evidence="4">
    <location>
        <begin position="38"/>
        <end position="267"/>
    </location>
</feature>
<dbReference type="InterPro" id="IPR018114">
    <property type="entry name" value="TRYPSIN_HIS"/>
</dbReference>
<evidence type="ECO:0000313" key="5">
    <source>
        <dbReference type="EMBL" id="KGM18246.1"/>
    </source>
</evidence>
<dbReference type="PANTHER" id="PTHR24260">
    <property type="match status" value="1"/>
</dbReference>
<dbReference type="InterPro" id="IPR001254">
    <property type="entry name" value="Trypsin_dom"/>
</dbReference>
<dbReference type="InterPro" id="IPR051333">
    <property type="entry name" value="CLIP_Serine_Protease"/>
</dbReference>
<keyword evidence="6" id="KW-1185">Reference proteome</keyword>
<dbReference type="Proteomes" id="UP000030145">
    <property type="component" value="Unassembled WGS sequence"/>
</dbReference>
<dbReference type="InterPro" id="IPR033116">
    <property type="entry name" value="TRYPSIN_SER"/>
</dbReference>
<gene>
    <name evidence="5" type="ORF">MA47_09240</name>
</gene>
<dbReference type="GeneID" id="300552342"/>
<dbReference type="PROSITE" id="PS50240">
    <property type="entry name" value="TRYPSIN_DOM"/>
    <property type="match status" value="1"/>
</dbReference>
<dbReference type="Pfam" id="PF00089">
    <property type="entry name" value="Trypsin"/>
    <property type="match status" value="1"/>
</dbReference>